<reference evidence="1" key="2">
    <citation type="submission" date="2015-10" db="EMBL/GenBank/DDBJ databases">
        <authorList>
            <person name="Gilbert D.G."/>
        </authorList>
    </citation>
    <scope>NUCLEOTIDE SEQUENCE</scope>
    <source>
        <strain evidence="1">GO-13</strain>
    </source>
</reference>
<evidence type="ECO:0000313" key="4">
    <source>
        <dbReference type="Proteomes" id="UP001341297"/>
    </source>
</evidence>
<evidence type="ECO:0000313" key="3">
    <source>
        <dbReference type="Proteomes" id="UP000036168"/>
    </source>
</evidence>
<dbReference type="Proteomes" id="UP000036168">
    <property type="component" value="Unassembled WGS sequence"/>
</dbReference>
<gene>
    <name evidence="1" type="ORF">AB447_209295</name>
    <name evidence="2" type="ORF">P8828_20840</name>
</gene>
<comment type="caution">
    <text evidence="1">The sequence shown here is derived from an EMBL/GenBank/DDBJ whole genome shotgun (WGS) entry which is preliminary data.</text>
</comment>
<dbReference type="Proteomes" id="UP001341297">
    <property type="component" value="Unassembled WGS sequence"/>
</dbReference>
<protein>
    <submittedName>
        <fullName evidence="1">Uncharacterized protein</fullName>
    </submittedName>
</protein>
<organism evidence="1 3">
    <name type="scientific">Bacillus glycinifermentans</name>
    <dbReference type="NCBI Taxonomy" id="1664069"/>
    <lineage>
        <taxon>Bacteria</taxon>
        <taxon>Bacillati</taxon>
        <taxon>Bacillota</taxon>
        <taxon>Bacilli</taxon>
        <taxon>Bacillales</taxon>
        <taxon>Bacillaceae</taxon>
        <taxon>Bacillus</taxon>
    </lineage>
</organism>
<evidence type="ECO:0000313" key="2">
    <source>
        <dbReference type="EMBL" id="MEC0487204.1"/>
    </source>
</evidence>
<dbReference type="InterPro" id="IPR041025">
    <property type="entry name" value="HNH_repeat"/>
</dbReference>
<reference evidence="1 3" key="1">
    <citation type="journal article" date="2015" name="Int. J. Syst. Evol. Microbiol.">
        <title>Bacillus glycinifermentans sp. nov., isolated from fermented soybean paste.</title>
        <authorList>
            <person name="Kim S.J."/>
            <person name="Dunlap C.A."/>
            <person name="Kwon S.W."/>
            <person name="Rooney A.P."/>
        </authorList>
    </citation>
    <scope>NUCLEOTIDE SEQUENCE [LARGE SCALE GENOMIC DNA]</scope>
    <source>
        <strain evidence="1 3">GO-13</strain>
    </source>
</reference>
<evidence type="ECO:0000313" key="1">
    <source>
        <dbReference type="EMBL" id="KRT87149.1"/>
    </source>
</evidence>
<proteinExistence type="predicted"/>
<keyword evidence="4" id="KW-1185">Reference proteome</keyword>
<dbReference type="EMBL" id="LECW02000082">
    <property type="protein sequence ID" value="KRT87149.1"/>
    <property type="molecule type" value="Genomic_DNA"/>
</dbReference>
<dbReference type="RefSeq" id="WP_048355909.1">
    <property type="nucleotide sequence ID" value="NZ_JARRTL010000027.1"/>
</dbReference>
<sequence>MAGRYTKEELIEILQQKSKELGRSPKYKEVKEKKAVVHHFGTFINGLEAAGLKPSTRYTKEELIEIIQKRTEELGRTPKRTELKQAGSIINHFGSFNKGLAAAGLTPGQRSPYKNGLEATGLSSISNAYTKEELIEILKQQAAELGRSPRFAEVKQVQSIIKQFGSFNNAFYLAP</sequence>
<dbReference type="AlphaFoldDB" id="A0A0T6BI85"/>
<dbReference type="EMBL" id="JARRTL010000027">
    <property type="protein sequence ID" value="MEC0487204.1"/>
    <property type="molecule type" value="Genomic_DNA"/>
</dbReference>
<accession>A0A0T6BI85</accession>
<dbReference type="Pfam" id="PF18780">
    <property type="entry name" value="HNH_repeat"/>
    <property type="match status" value="3"/>
</dbReference>
<dbReference type="OrthoDB" id="2982131at2"/>
<name>A0A0T6BI85_9BACI</name>
<reference evidence="2 4" key="3">
    <citation type="submission" date="2023-03" db="EMBL/GenBank/DDBJ databases">
        <title>Agriculturally important microbes genome sequencing.</title>
        <authorList>
            <person name="Dunlap C."/>
        </authorList>
    </citation>
    <scope>NUCLEOTIDE SEQUENCE [LARGE SCALE GENOMIC DNA]</scope>
    <source>
        <strain evidence="2 4">CBP-3203</strain>
    </source>
</reference>